<feature type="non-terminal residue" evidence="1">
    <location>
        <position position="100"/>
    </location>
</feature>
<comment type="caution">
    <text evidence="1">The sequence shown here is derived from an EMBL/GenBank/DDBJ whole genome shotgun (WGS) entry which is preliminary data.</text>
</comment>
<sequence>PAQLLVLEKQHLLGSSLALFPIAHHVFVKRPEGHNPAAEALHRSLQRERLGAAACEQLVVEMPHRHHCVLRVTSHVHKPASGLPHRLRQVTVRHVSVEQS</sequence>
<gene>
    <name evidence="1" type="ORF">LITE_LOCUS1930</name>
</gene>
<feature type="non-terminal residue" evidence="1">
    <location>
        <position position="1"/>
    </location>
</feature>
<accession>A0AAV0H015</accession>
<keyword evidence="2" id="KW-1185">Reference proteome</keyword>
<dbReference type="Proteomes" id="UP001154282">
    <property type="component" value="Unassembled WGS sequence"/>
</dbReference>
<proteinExistence type="predicted"/>
<protein>
    <submittedName>
        <fullName evidence="1">Uncharacterized protein</fullName>
    </submittedName>
</protein>
<reference evidence="1" key="1">
    <citation type="submission" date="2022-08" db="EMBL/GenBank/DDBJ databases">
        <authorList>
            <person name="Gutierrez-Valencia J."/>
        </authorList>
    </citation>
    <scope>NUCLEOTIDE SEQUENCE</scope>
</reference>
<evidence type="ECO:0000313" key="2">
    <source>
        <dbReference type="Proteomes" id="UP001154282"/>
    </source>
</evidence>
<dbReference type="EMBL" id="CAMGYJ010000002">
    <property type="protein sequence ID" value="CAI0378614.1"/>
    <property type="molecule type" value="Genomic_DNA"/>
</dbReference>
<evidence type="ECO:0000313" key="1">
    <source>
        <dbReference type="EMBL" id="CAI0378614.1"/>
    </source>
</evidence>
<dbReference type="AlphaFoldDB" id="A0AAV0H015"/>
<organism evidence="1 2">
    <name type="scientific">Linum tenue</name>
    <dbReference type="NCBI Taxonomy" id="586396"/>
    <lineage>
        <taxon>Eukaryota</taxon>
        <taxon>Viridiplantae</taxon>
        <taxon>Streptophyta</taxon>
        <taxon>Embryophyta</taxon>
        <taxon>Tracheophyta</taxon>
        <taxon>Spermatophyta</taxon>
        <taxon>Magnoliopsida</taxon>
        <taxon>eudicotyledons</taxon>
        <taxon>Gunneridae</taxon>
        <taxon>Pentapetalae</taxon>
        <taxon>rosids</taxon>
        <taxon>fabids</taxon>
        <taxon>Malpighiales</taxon>
        <taxon>Linaceae</taxon>
        <taxon>Linum</taxon>
    </lineage>
</organism>
<name>A0AAV0H015_9ROSI</name>